<reference evidence="2 3" key="1">
    <citation type="submission" date="2024-02" db="EMBL/GenBank/DDBJ databases">
        <authorList>
            <person name="Vignale AGUSTIN F."/>
            <person name="Sosa J E."/>
            <person name="Modenutti C."/>
        </authorList>
    </citation>
    <scope>NUCLEOTIDE SEQUENCE [LARGE SCALE GENOMIC DNA]</scope>
</reference>
<feature type="region of interest" description="Disordered" evidence="1">
    <location>
        <begin position="187"/>
        <end position="207"/>
    </location>
</feature>
<feature type="compositionally biased region" description="Basic and acidic residues" evidence="1">
    <location>
        <begin position="227"/>
        <end position="253"/>
    </location>
</feature>
<gene>
    <name evidence="2" type="ORF">ILEXP_LOCUS24469</name>
</gene>
<organism evidence="2 3">
    <name type="scientific">Ilex paraguariensis</name>
    <name type="common">yerba mate</name>
    <dbReference type="NCBI Taxonomy" id="185542"/>
    <lineage>
        <taxon>Eukaryota</taxon>
        <taxon>Viridiplantae</taxon>
        <taxon>Streptophyta</taxon>
        <taxon>Embryophyta</taxon>
        <taxon>Tracheophyta</taxon>
        <taxon>Spermatophyta</taxon>
        <taxon>Magnoliopsida</taxon>
        <taxon>eudicotyledons</taxon>
        <taxon>Gunneridae</taxon>
        <taxon>Pentapetalae</taxon>
        <taxon>asterids</taxon>
        <taxon>campanulids</taxon>
        <taxon>Aquifoliales</taxon>
        <taxon>Aquifoliaceae</taxon>
        <taxon>Ilex</taxon>
    </lineage>
</organism>
<feature type="compositionally biased region" description="Basic and acidic residues" evidence="1">
    <location>
        <begin position="287"/>
        <end position="343"/>
    </location>
</feature>
<feature type="region of interest" description="Disordered" evidence="1">
    <location>
        <begin position="426"/>
        <end position="449"/>
    </location>
</feature>
<evidence type="ECO:0000313" key="3">
    <source>
        <dbReference type="Proteomes" id="UP001642360"/>
    </source>
</evidence>
<keyword evidence="3" id="KW-1185">Reference proteome</keyword>
<feature type="region of interest" description="Disordered" evidence="1">
    <location>
        <begin position="66"/>
        <end position="158"/>
    </location>
</feature>
<feature type="compositionally biased region" description="Basic and acidic residues" evidence="1">
    <location>
        <begin position="357"/>
        <end position="400"/>
    </location>
</feature>
<evidence type="ECO:0000256" key="1">
    <source>
        <dbReference type="SAM" id="MobiDB-lite"/>
    </source>
</evidence>
<feature type="compositionally biased region" description="Acidic residues" evidence="1">
    <location>
        <begin position="401"/>
        <end position="412"/>
    </location>
</feature>
<dbReference type="EMBL" id="CAUOFW020002780">
    <property type="protein sequence ID" value="CAK9156058.1"/>
    <property type="molecule type" value="Genomic_DNA"/>
</dbReference>
<comment type="caution">
    <text evidence="2">The sequence shown here is derived from an EMBL/GenBank/DDBJ whole genome shotgun (WGS) entry which is preliminary data.</text>
</comment>
<feature type="region of interest" description="Disordered" evidence="1">
    <location>
        <begin position="227"/>
        <end position="412"/>
    </location>
</feature>
<protein>
    <submittedName>
        <fullName evidence="2">Uncharacterized protein</fullName>
    </submittedName>
</protein>
<name>A0ABC8SLY3_9AQUA</name>
<feature type="region of interest" description="Disordered" evidence="1">
    <location>
        <begin position="1"/>
        <end position="37"/>
    </location>
</feature>
<feature type="compositionally biased region" description="Basic and acidic residues" evidence="1">
    <location>
        <begin position="92"/>
        <end position="158"/>
    </location>
</feature>
<accession>A0ABC8SLY3</accession>
<dbReference type="AlphaFoldDB" id="A0ABC8SLY3"/>
<evidence type="ECO:0000313" key="2">
    <source>
        <dbReference type="EMBL" id="CAK9156058.1"/>
    </source>
</evidence>
<sequence>MSNTPNKRLHEEGGGGSHSSSTKYTPDDSDVYPGVGAKTASSAINEYQNNTPMEIGQDTRMSKMLWTELRDADRRSPLLPPMYRMSSSQNDSHSDHPASSENRLESRDSKGNNKELKVENRDIKEESRELPQGGKGDKDVRFESRGDDTKEAKYDRDTYTEYKGEMKLDKEGYGTVNSHLNWKESKEHYRGKRYPDTPGGNVDHWHRSRSNVHGQAEIVKEASCNEERDHVEAHEAVGENKVNFKGEDKFKDKDRKKKDGKHREWGERDKERSDRRNNLQLGNSSNDGKDLVMEEREVGLWDRERKDISKDKNKMKDLEKDHTKRETWNGAEREGSNGEKELMDVSGRALEQDDSPFEQKKQKNHDSWKSVDSEARDRRKERDADMEGERPEKRNRCYDKESDDGCVDADGGTEMEREVFNYGVQQNKRMLRSRGSPQVANCEPHSRSCTQDNEGYVLPFVGS</sequence>
<dbReference type="Proteomes" id="UP001642360">
    <property type="component" value="Unassembled WGS sequence"/>
</dbReference>
<proteinExistence type="predicted"/>
<feature type="compositionally biased region" description="Basic and acidic residues" evidence="1">
    <location>
        <begin position="261"/>
        <end position="277"/>
    </location>
</feature>